<evidence type="ECO:0000313" key="1">
    <source>
        <dbReference type="EMBL" id="CAE0361172.1"/>
    </source>
</evidence>
<reference evidence="1" key="1">
    <citation type="submission" date="2021-01" db="EMBL/GenBank/DDBJ databases">
        <authorList>
            <person name="Corre E."/>
            <person name="Pelletier E."/>
            <person name="Niang G."/>
            <person name="Scheremetjew M."/>
            <person name="Finn R."/>
            <person name="Kale V."/>
            <person name="Holt S."/>
            <person name="Cochrane G."/>
            <person name="Meng A."/>
            <person name="Brown T."/>
            <person name="Cohen L."/>
        </authorList>
    </citation>
    <scope>NUCLEOTIDE SEQUENCE</scope>
    <source>
        <strain evidence="1">CCMP1510</strain>
    </source>
</reference>
<name>A0A7S3JSJ6_9STRA</name>
<accession>A0A7S3JSJ6</accession>
<protein>
    <recommendedName>
        <fullName evidence="2">PDZ domain-containing protein</fullName>
    </recommendedName>
</protein>
<sequence length="401" mass="44531">MVVTEIDHNQKDGSASMKKSKFNLLRKVPSAMKLALGSNRKKKKKEVIRKEEKEPVVYSKNEEERSKSVKRYYVDVRFTSERLGLSLALVSQDEKLAFAITATSISCEFGDALSRGDELIAINGYPVPMNKTAETFDATLQNLQQRPLTLSFAVRSHCIGLICIAAAARDAKTSQVLANEAVATQDIGLANWYLSQAMASALHAYQEAMVANTHPACEERHVAATFVSAALAHLACHKAMLSLNRLQSTIKASARLATLLMTRPFSFSCSVDDEDIPTIAAYHGLQFHAECLDALRTGALIISETNPTTGLVHFEEHNTHDQKHQTLHLSRINFELQENLLSPASNTFDTISNDYNEFDDEIDDEFDAVRVWENPLNRPLLAPGCFYFETALAPDNRILAI</sequence>
<evidence type="ECO:0008006" key="2">
    <source>
        <dbReference type="Google" id="ProtNLM"/>
    </source>
</evidence>
<dbReference type="AlphaFoldDB" id="A0A7S3JSJ6"/>
<organism evidence="1">
    <name type="scientific">Aureoumbra lagunensis</name>
    <dbReference type="NCBI Taxonomy" id="44058"/>
    <lineage>
        <taxon>Eukaryota</taxon>
        <taxon>Sar</taxon>
        <taxon>Stramenopiles</taxon>
        <taxon>Ochrophyta</taxon>
        <taxon>Pelagophyceae</taxon>
        <taxon>Pelagomonadales</taxon>
        <taxon>Aureoumbra</taxon>
    </lineage>
</organism>
<gene>
    <name evidence="1" type="ORF">ALAG00032_LOCUS1904</name>
</gene>
<proteinExistence type="predicted"/>
<dbReference type="EMBL" id="HBIJ01002771">
    <property type="protein sequence ID" value="CAE0361172.1"/>
    <property type="molecule type" value="Transcribed_RNA"/>
</dbReference>